<keyword evidence="5" id="KW-1185">Reference proteome</keyword>
<gene>
    <name evidence="4" type="ORF">FCI23_33345</name>
    <name evidence="3" type="ORF">FCI23_41310</name>
</gene>
<feature type="domain" description="Mce/MlaD" evidence="2">
    <location>
        <begin position="32"/>
        <end position="108"/>
    </location>
</feature>
<dbReference type="SUPFAM" id="SSF58104">
    <property type="entry name" value="Methyl-accepting chemotaxis protein (MCP) signaling domain"/>
    <property type="match status" value="1"/>
</dbReference>
<evidence type="ECO:0000313" key="4">
    <source>
        <dbReference type="EMBL" id="TKA04992.1"/>
    </source>
</evidence>
<dbReference type="OrthoDB" id="5241082at2"/>
<dbReference type="PANTHER" id="PTHR33371">
    <property type="entry name" value="INTERMEMBRANE PHOSPHOLIPID TRANSPORT SYSTEM BINDING PROTEIN MLAD-RELATED"/>
    <property type="match status" value="1"/>
</dbReference>
<evidence type="ECO:0000256" key="1">
    <source>
        <dbReference type="SAM" id="MobiDB-lite"/>
    </source>
</evidence>
<dbReference type="InterPro" id="IPR052336">
    <property type="entry name" value="MlaD_Phospholipid_Transporter"/>
</dbReference>
<dbReference type="Proteomes" id="UP000305778">
    <property type="component" value="Unassembled WGS sequence"/>
</dbReference>
<feature type="region of interest" description="Disordered" evidence="1">
    <location>
        <begin position="383"/>
        <end position="414"/>
    </location>
</feature>
<reference evidence="4 5" key="1">
    <citation type="submission" date="2019-04" db="EMBL/GenBank/DDBJ databases">
        <title>Streptomyces oryziradicis sp. nov., a novel actinomycete isolated from rhizosphere soil of rice (Oryza sativa L.).</title>
        <authorList>
            <person name="Li C."/>
        </authorList>
    </citation>
    <scope>NUCLEOTIDE SEQUENCE [LARGE SCALE GENOMIC DNA]</scope>
    <source>
        <strain evidence="4 5">NEAU-C40</strain>
    </source>
</reference>
<dbReference type="GO" id="GO:0005548">
    <property type="term" value="F:phospholipid transporter activity"/>
    <property type="evidence" value="ECO:0007669"/>
    <property type="project" value="TreeGrafter"/>
</dbReference>
<dbReference type="RefSeq" id="WP_136727787.1">
    <property type="nucleotide sequence ID" value="NZ_SUMC01000043.1"/>
</dbReference>
<organism evidence="4 5">
    <name type="scientific">Actinacidiphila oryziradicis</name>
    <dbReference type="NCBI Taxonomy" id="2571141"/>
    <lineage>
        <taxon>Bacteria</taxon>
        <taxon>Bacillati</taxon>
        <taxon>Actinomycetota</taxon>
        <taxon>Actinomycetes</taxon>
        <taxon>Kitasatosporales</taxon>
        <taxon>Streptomycetaceae</taxon>
        <taxon>Actinacidiphila</taxon>
    </lineage>
</organism>
<proteinExistence type="predicted"/>
<dbReference type="EMBL" id="SUMC01000076">
    <property type="protein sequence ID" value="TKA01043.1"/>
    <property type="molecule type" value="Genomic_DNA"/>
</dbReference>
<protein>
    <submittedName>
        <fullName evidence="4">MCE family protein</fullName>
    </submittedName>
</protein>
<dbReference type="GO" id="GO:0005543">
    <property type="term" value="F:phospholipid binding"/>
    <property type="evidence" value="ECO:0007669"/>
    <property type="project" value="TreeGrafter"/>
</dbReference>
<dbReference type="InterPro" id="IPR003399">
    <property type="entry name" value="Mce/MlaD"/>
</dbReference>
<sequence>MARRAKWLVGVSLVAVVALAAGYLLASGGGSGYEVQLVMPNAANLLSGSRVEINGLQVGSVRKLETRDNSALVTVSVDHSHAPLHTGSKAQVQWQGVLGERVIQLLPGPASNPTIPKGSLLAAGTEQVELDQVLSALDPKTRAHLDSTVQQLDATLKSKPQNLRDTLQAAGPAVQELGSVLQAVGQDGPAIKSLISDLQKMTDPLAKRRAELETVVDKLTSATSSMATEQSQLQQSLGELPSTLDAAQKTMNTVPAAVDSAVPLLQNLRPATQQLTSVSKNLSPLLVDLRPTIAELGPVLQSANTLLKWTPSLLDSTHGVLPGVTQAADQLNPAVDFLRPYTPDLVGWLSNWGAAFGNFDAQGHYFHGLVQVSTSVLDDNPGLNVGLTGGPKSTPPPGSASGQGWVDANGSTAR</sequence>
<dbReference type="Pfam" id="PF02470">
    <property type="entry name" value="MlaD"/>
    <property type="match status" value="1"/>
</dbReference>
<accession>A0A4U0S7G0</accession>
<evidence type="ECO:0000313" key="3">
    <source>
        <dbReference type="EMBL" id="TKA01043.1"/>
    </source>
</evidence>
<dbReference type="PANTHER" id="PTHR33371:SF4">
    <property type="entry name" value="INTERMEMBRANE PHOSPHOLIPID TRANSPORT SYSTEM BINDING PROTEIN MLAD"/>
    <property type="match status" value="1"/>
</dbReference>
<dbReference type="Gene3D" id="1.10.287.1490">
    <property type="match status" value="1"/>
</dbReference>
<dbReference type="EMBL" id="SUMC01000043">
    <property type="protein sequence ID" value="TKA04992.1"/>
    <property type="molecule type" value="Genomic_DNA"/>
</dbReference>
<evidence type="ECO:0000313" key="5">
    <source>
        <dbReference type="Proteomes" id="UP000305778"/>
    </source>
</evidence>
<comment type="caution">
    <text evidence="4">The sequence shown here is derived from an EMBL/GenBank/DDBJ whole genome shotgun (WGS) entry which is preliminary data.</text>
</comment>
<name>A0A4U0S7G0_9ACTN</name>
<dbReference type="AlphaFoldDB" id="A0A4U0S7G0"/>
<evidence type="ECO:0000259" key="2">
    <source>
        <dbReference type="Pfam" id="PF02470"/>
    </source>
</evidence>